<gene>
    <name evidence="1" type="ORF">W7K_17840</name>
</gene>
<name>A0A0L8A6N4_9GAMM</name>
<evidence type="ECO:0000313" key="1">
    <source>
        <dbReference type="EMBL" id="KOE97824.1"/>
    </source>
</evidence>
<accession>A0A0L8A6N4</accession>
<evidence type="ECO:0000313" key="2">
    <source>
        <dbReference type="Proteomes" id="UP000036890"/>
    </source>
</evidence>
<dbReference type="OrthoDB" id="5998947at2"/>
<dbReference type="Proteomes" id="UP000036890">
    <property type="component" value="Unassembled WGS sequence"/>
</dbReference>
<reference evidence="1 2" key="1">
    <citation type="journal article" date="2012" name="J. Bacteriol.">
        <title>Genome sequence of a novel nicotine-degrading strain, Pseudomonas geniculata N1.</title>
        <authorList>
            <person name="Tang H."/>
            <person name="Yu H."/>
            <person name="Tai C."/>
            <person name="Huang K."/>
            <person name="Liu Y."/>
            <person name="Wang L."/>
            <person name="Yao Y."/>
            <person name="Wu G."/>
            <person name="Xu P."/>
        </authorList>
    </citation>
    <scope>NUCLEOTIDE SEQUENCE [LARGE SCALE GENOMIC DNA]</scope>
    <source>
        <strain evidence="1 2">N1</strain>
    </source>
</reference>
<comment type="caution">
    <text evidence="1">The sequence shown here is derived from an EMBL/GenBank/DDBJ whole genome shotgun (WGS) entry which is preliminary data.</text>
</comment>
<evidence type="ECO:0008006" key="3">
    <source>
        <dbReference type="Google" id="ProtNLM"/>
    </source>
</evidence>
<organism evidence="1 2">
    <name type="scientific">Stenotrophomonas geniculata N1</name>
    <dbReference type="NCBI Taxonomy" id="1167641"/>
    <lineage>
        <taxon>Bacteria</taxon>
        <taxon>Pseudomonadati</taxon>
        <taxon>Pseudomonadota</taxon>
        <taxon>Gammaproteobacteria</taxon>
        <taxon>Lysobacterales</taxon>
        <taxon>Lysobacteraceae</taxon>
        <taxon>Stenotrophomonas</taxon>
    </lineage>
</organism>
<proteinExistence type="predicted"/>
<protein>
    <recommendedName>
        <fullName evidence="3">Excisionase</fullName>
    </recommendedName>
</protein>
<sequence>MEQILHFTDLQRICAPDGPPPRAVTVRRWADREGIRYKYDRQGGIWTTIDAVNAALGLIDPQHEDIREEDNI</sequence>
<dbReference type="EMBL" id="AJLO02000039">
    <property type="protein sequence ID" value="KOE97824.1"/>
    <property type="molecule type" value="Genomic_DNA"/>
</dbReference>
<dbReference type="RefSeq" id="WP_010481616.1">
    <property type="nucleotide sequence ID" value="NZ_AJLO02000039.1"/>
</dbReference>
<dbReference type="AlphaFoldDB" id="A0A0L8A6N4"/>